<dbReference type="EMBL" id="LXQA011142219">
    <property type="protein sequence ID" value="MCI86494.1"/>
    <property type="molecule type" value="Genomic_DNA"/>
</dbReference>
<dbReference type="Proteomes" id="UP000265520">
    <property type="component" value="Unassembled WGS sequence"/>
</dbReference>
<sequence>MSSLSESVAIARQCSPGIRKPAVLSRQLLDERGLATGFDCNTPNLSTLKE</sequence>
<proteinExistence type="predicted"/>
<dbReference type="AlphaFoldDB" id="A0A392VDN0"/>
<protein>
    <submittedName>
        <fullName evidence="1">Uncharacterized protein</fullName>
    </submittedName>
</protein>
<evidence type="ECO:0000313" key="2">
    <source>
        <dbReference type="Proteomes" id="UP000265520"/>
    </source>
</evidence>
<reference evidence="1 2" key="1">
    <citation type="journal article" date="2018" name="Front. Plant Sci.">
        <title>Red Clover (Trifolium pratense) and Zigzag Clover (T. medium) - A Picture of Genomic Similarities and Differences.</title>
        <authorList>
            <person name="Dluhosova J."/>
            <person name="Istvanek J."/>
            <person name="Nedelnik J."/>
            <person name="Repkova J."/>
        </authorList>
    </citation>
    <scope>NUCLEOTIDE SEQUENCE [LARGE SCALE GENOMIC DNA]</scope>
    <source>
        <strain evidence="2">cv. 10/8</strain>
        <tissue evidence="1">Leaf</tissue>
    </source>
</reference>
<organism evidence="1 2">
    <name type="scientific">Trifolium medium</name>
    <dbReference type="NCBI Taxonomy" id="97028"/>
    <lineage>
        <taxon>Eukaryota</taxon>
        <taxon>Viridiplantae</taxon>
        <taxon>Streptophyta</taxon>
        <taxon>Embryophyta</taxon>
        <taxon>Tracheophyta</taxon>
        <taxon>Spermatophyta</taxon>
        <taxon>Magnoliopsida</taxon>
        <taxon>eudicotyledons</taxon>
        <taxon>Gunneridae</taxon>
        <taxon>Pentapetalae</taxon>
        <taxon>rosids</taxon>
        <taxon>fabids</taxon>
        <taxon>Fabales</taxon>
        <taxon>Fabaceae</taxon>
        <taxon>Papilionoideae</taxon>
        <taxon>50 kb inversion clade</taxon>
        <taxon>NPAAA clade</taxon>
        <taxon>Hologalegina</taxon>
        <taxon>IRL clade</taxon>
        <taxon>Trifolieae</taxon>
        <taxon>Trifolium</taxon>
    </lineage>
</organism>
<name>A0A392VDN0_9FABA</name>
<keyword evidence="2" id="KW-1185">Reference proteome</keyword>
<comment type="caution">
    <text evidence="1">The sequence shown here is derived from an EMBL/GenBank/DDBJ whole genome shotgun (WGS) entry which is preliminary data.</text>
</comment>
<evidence type="ECO:0000313" key="1">
    <source>
        <dbReference type="EMBL" id="MCI86494.1"/>
    </source>
</evidence>
<accession>A0A392VDN0</accession>